<evidence type="ECO:0000256" key="3">
    <source>
        <dbReference type="ARBA" id="ARBA00004406"/>
    </source>
</evidence>
<keyword evidence="10 13" id="KW-0408">Iron</keyword>
<reference evidence="15" key="1">
    <citation type="journal article" date="2016" name="Sci. Rep.">
        <title>Molecular characterization of firefly nuptial gifts: a multi-omics approach sheds light on postcopulatory sexual selection.</title>
        <authorList>
            <person name="Al-Wathiqui N."/>
            <person name="Fallon T.R."/>
            <person name="South A."/>
            <person name="Weng J.K."/>
            <person name="Lewis S.M."/>
        </authorList>
    </citation>
    <scope>NUCLEOTIDE SEQUENCE</scope>
</reference>
<dbReference type="PROSITE" id="PS00086">
    <property type="entry name" value="CYTOCHROME_P450"/>
    <property type="match status" value="1"/>
</dbReference>
<name>A0A1Y1L798_PHOPY</name>
<evidence type="ECO:0000256" key="5">
    <source>
        <dbReference type="ARBA" id="ARBA00022617"/>
    </source>
</evidence>
<dbReference type="PRINTS" id="PR00385">
    <property type="entry name" value="P450"/>
</dbReference>
<dbReference type="GO" id="GO:0016705">
    <property type="term" value="F:oxidoreductase activity, acting on paired donors, with incorporation or reduction of molecular oxygen"/>
    <property type="evidence" value="ECO:0007669"/>
    <property type="project" value="InterPro"/>
</dbReference>
<dbReference type="GO" id="GO:0004497">
    <property type="term" value="F:monooxygenase activity"/>
    <property type="evidence" value="ECO:0007669"/>
    <property type="project" value="UniProtKB-KW"/>
</dbReference>
<evidence type="ECO:0000256" key="13">
    <source>
        <dbReference type="PIRSR" id="PIRSR602402-1"/>
    </source>
</evidence>
<dbReference type="PANTHER" id="PTHR24292:SF104">
    <property type="entry name" value="CYTOCHROME P450 308A1-RELATED"/>
    <property type="match status" value="1"/>
</dbReference>
<dbReference type="InterPro" id="IPR036396">
    <property type="entry name" value="Cyt_P450_sf"/>
</dbReference>
<comment type="cofactor">
    <cofactor evidence="1 13">
        <name>heme</name>
        <dbReference type="ChEBI" id="CHEBI:30413"/>
    </cofactor>
</comment>
<evidence type="ECO:0000256" key="12">
    <source>
        <dbReference type="ARBA" id="ARBA00023136"/>
    </source>
</evidence>
<protein>
    <recommendedName>
        <fullName evidence="16">Cytochrome P450</fullName>
    </recommendedName>
</protein>
<dbReference type="AlphaFoldDB" id="A0A1Y1L798"/>
<dbReference type="InterPro" id="IPR017972">
    <property type="entry name" value="Cyt_P450_CS"/>
</dbReference>
<evidence type="ECO:0000256" key="9">
    <source>
        <dbReference type="ARBA" id="ARBA00023002"/>
    </source>
</evidence>
<keyword evidence="8" id="KW-0492">Microsome</keyword>
<dbReference type="Gene3D" id="1.10.630.10">
    <property type="entry name" value="Cytochrome P450"/>
    <property type="match status" value="1"/>
</dbReference>
<dbReference type="EMBL" id="GEZM01062649">
    <property type="protein sequence ID" value="JAV69562.1"/>
    <property type="molecule type" value="Transcribed_RNA"/>
</dbReference>
<keyword evidence="9 14" id="KW-0560">Oxidoreductase</keyword>
<proteinExistence type="inferred from homology"/>
<keyword evidence="7" id="KW-0256">Endoplasmic reticulum</keyword>
<evidence type="ECO:0000256" key="2">
    <source>
        <dbReference type="ARBA" id="ARBA00004174"/>
    </source>
</evidence>
<keyword evidence="5 13" id="KW-0349">Heme</keyword>
<comment type="similarity">
    <text evidence="4 14">Belongs to the cytochrome P450 family.</text>
</comment>
<dbReference type="PANTHER" id="PTHR24292">
    <property type="entry name" value="CYTOCHROME P450"/>
    <property type="match status" value="1"/>
</dbReference>
<comment type="subcellular location">
    <subcellularLocation>
        <location evidence="3">Endoplasmic reticulum membrane</location>
        <topology evidence="3">Peripheral membrane protein</topology>
    </subcellularLocation>
    <subcellularLocation>
        <location evidence="2">Microsome membrane</location>
        <topology evidence="2">Peripheral membrane protein</topology>
    </subcellularLocation>
</comment>
<evidence type="ECO:0000256" key="10">
    <source>
        <dbReference type="ARBA" id="ARBA00023004"/>
    </source>
</evidence>
<keyword evidence="6 13" id="KW-0479">Metal-binding</keyword>
<dbReference type="InterPro" id="IPR050476">
    <property type="entry name" value="Insect_CytP450_Detox"/>
</dbReference>
<evidence type="ECO:0000256" key="4">
    <source>
        <dbReference type="ARBA" id="ARBA00010617"/>
    </source>
</evidence>
<sequence>MIIIAAVFLLGFIFAYYLHVKRKHEFWQDQGVPHPKPVLLFGNIIKMITLQCTLSEFLNSLYRNYQDSPFVGFYNFLTPAIVLRDPEVIEYCLVKNFDSFSATLIRPADPIVKLNPFFCEERMWKALRKLLAPNFSSLKIKLMLDRMERVGKNMTSYLEGNNCSIRADELAFMFTGNNVMVCAYGVDNESFLSNSSIMNGIRDSMSMGTMPITHTLGLFFPNLCKMLNISYMGKQVPESFKNLIARVVEDRKVDKKEFVDFLKESKMKNDLTFLGHAMAFFLDGYETSANLLTYALLELARNPSVQIQAQNELDDINSAKKSIYSYEALKDMSYLESVVFETLRKHPVIKFLNRSCTNECLMPLPNAHGNERFVRIKKGTQVFIPVEAIHRDAKYYLDPHQFNPLRFSETSSSGRTKHTFLGFGYGPRICLGNYPERSTFVTLIF</sequence>
<dbReference type="GO" id="GO:0020037">
    <property type="term" value="F:heme binding"/>
    <property type="evidence" value="ECO:0007669"/>
    <property type="project" value="InterPro"/>
</dbReference>
<evidence type="ECO:0008006" key="16">
    <source>
        <dbReference type="Google" id="ProtNLM"/>
    </source>
</evidence>
<evidence type="ECO:0000256" key="14">
    <source>
        <dbReference type="RuleBase" id="RU000461"/>
    </source>
</evidence>
<evidence type="ECO:0000313" key="15">
    <source>
        <dbReference type="EMBL" id="JAV69562.1"/>
    </source>
</evidence>
<dbReference type="InterPro" id="IPR002402">
    <property type="entry name" value="Cyt_P450_E_grp-II"/>
</dbReference>
<dbReference type="InterPro" id="IPR001128">
    <property type="entry name" value="Cyt_P450"/>
</dbReference>
<dbReference type="Pfam" id="PF00067">
    <property type="entry name" value="p450"/>
    <property type="match status" value="1"/>
</dbReference>
<evidence type="ECO:0000256" key="6">
    <source>
        <dbReference type="ARBA" id="ARBA00022723"/>
    </source>
</evidence>
<dbReference type="GO" id="GO:0005789">
    <property type="term" value="C:endoplasmic reticulum membrane"/>
    <property type="evidence" value="ECO:0007669"/>
    <property type="project" value="UniProtKB-SubCell"/>
</dbReference>
<evidence type="ECO:0000256" key="1">
    <source>
        <dbReference type="ARBA" id="ARBA00001971"/>
    </source>
</evidence>
<dbReference type="SUPFAM" id="SSF48264">
    <property type="entry name" value="Cytochrome P450"/>
    <property type="match status" value="1"/>
</dbReference>
<feature type="binding site" description="axial binding residue" evidence="13">
    <location>
        <position position="430"/>
    </location>
    <ligand>
        <name>heme</name>
        <dbReference type="ChEBI" id="CHEBI:30413"/>
    </ligand>
    <ligandPart>
        <name>Fe</name>
        <dbReference type="ChEBI" id="CHEBI:18248"/>
    </ligandPart>
</feature>
<keyword evidence="11 14" id="KW-0503">Monooxygenase</keyword>
<evidence type="ECO:0000256" key="8">
    <source>
        <dbReference type="ARBA" id="ARBA00022848"/>
    </source>
</evidence>
<evidence type="ECO:0000256" key="7">
    <source>
        <dbReference type="ARBA" id="ARBA00022824"/>
    </source>
</evidence>
<organism evidence="15">
    <name type="scientific">Photinus pyralis</name>
    <name type="common">Common eastern firefly</name>
    <name type="synonym">Lampyris pyralis</name>
    <dbReference type="NCBI Taxonomy" id="7054"/>
    <lineage>
        <taxon>Eukaryota</taxon>
        <taxon>Metazoa</taxon>
        <taxon>Ecdysozoa</taxon>
        <taxon>Arthropoda</taxon>
        <taxon>Hexapoda</taxon>
        <taxon>Insecta</taxon>
        <taxon>Pterygota</taxon>
        <taxon>Neoptera</taxon>
        <taxon>Endopterygota</taxon>
        <taxon>Coleoptera</taxon>
        <taxon>Polyphaga</taxon>
        <taxon>Elateriformia</taxon>
        <taxon>Elateroidea</taxon>
        <taxon>Lampyridae</taxon>
        <taxon>Lampyrinae</taxon>
        <taxon>Photinus</taxon>
    </lineage>
</organism>
<keyword evidence="12" id="KW-0472">Membrane</keyword>
<evidence type="ECO:0000256" key="11">
    <source>
        <dbReference type="ARBA" id="ARBA00023033"/>
    </source>
</evidence>
<dbReference type="GO" id="GO:0005506">
    <property type="term" value="F:iron ion binding"/>
    <property type="evidence" value="ECO:0007669"/>
    <property type="project" value="InterPro"/>
</dbReference>
<accession>A0A1Y1L798</accession>
<dbReference type="PRINTS" id="PR00464">
    <property type="entry name" value="EP450II"/>
</dbReference>